<dbReference type="SUPFAM" id="SSF53474">
    <property type="entry name" value="alpha/beta-Hydrolases"/>
    <property type="match status" value="1"/>
</dbReference>
<evidence type="ECO:0000256" key="1">
    <source>
        <dbReference type="ARBA" id="ARBA00011079"/>
    </source>
</evidence>
<dbReference type="Pfam" id="PF05577">
    <property type="entry name" value="Peptidase_S28"/>
    <property type="match status" value="1"/>
</dbReference>
<dbReference type="EMBL" id="CAKOGP040002236">
    <property type="protein sequence ID" value="CAJ1965883.1"/>
    <property type="molecule type" value="Genomic_DNA"/>
</dbReference>
<gene>
    <name evidence="7" type="ORF">CYCCA115_LOCUS21472</name>
</gene>
<accession>A0AAD2GAI9</accession>
<evidence type="ECO:0008006" key="9">
    <source>
        <dbReference type="Google" id="ProtNLM"/>
    </source>
</evidence>
<reference evidence="7" key="1">
    <citation type="submission" date="2023-08" db="EMBL/GenBank/DDBJ databases">
        <authorList>
            <person name="Audoor S."/>
            <person name="Bilcke G."/>
        </authorList>
    </citation>
    <scope>NUCLEOTIDE SEQUENCE</scope>
</reference>
<evidence type="ECO:0000256" key="4">
    <source>
        <dbReference type="ARBA" id="ARBA00022801"/>
    </source>
</evidence>
<evidence type="ECO:0000313" key="8">
    <source>
        <dbReference type="Proteomes" id="UP001295423"/>
    </source>
</evidence>
<feature type="signal peptide" evidence="6">
    <location>
        <begin position="1"/>
        <end position="24"/>
    </location>
</feature>
<comment type="similarity">
    <text evidence="1">Belongs to the peptidase S28 family.</text>
</comment>
<feature type="chain" id="PRO_5042247076" description="Thymus-specific serine protease" evidence="6">
    <location>
        <begin position="25"/>
        <end position="533"/>
    </location>
</feature>
<sequence length="533" mass="60140">MIRTAIHLLVPWAILLQLFGTVHATVSSDYRYTYLNVLRKTHLDHVDSHDKNDVEETFLNQRLDHFDRTNRATFEQRYFSTDRYVLENPSKNVNFLCVGGEGPGFDKSVLIDSVHCTGDMLELAQIMSKKHGVSVQVYALEHRYYGKSYPSFSDSPVTIQNLKYLSSRQALEDLAHFVHHINDKQGRETRWVTFGGSYPGVLAAYARFKYPHMIFAGVSSSAPVKIVVDFPDYYHVVGKDLRYSKVGGSPSCYDIVKKGHEQATQLVDHEKFATDFMVCDASKLKERRNQEILLGDGLINIPSQSNDPGCTDDLCNIRRLCDFMEEIHSATNLTELDVLATVASKQRRSDECLEVDWNKTLVELSKPVVTGEGWRSWLWQTCTEFGFYQTCEDEQCPYASSYHRVDIDLEICKVAFNVTDVYENIEASINYYGGLDVNGGSRVLFINGDVDPWSALGLLNSTDHELPAIVVPGASHHAWTHSKQATDSTEIQHARAMIYATVTGWLTDERSTEGKRVVGTVGSLRMNNVVSST</sequence>
<dbReference type="InterPro" id="IPR008758">
    <property type="entry name" value="Peptidase_S28"/>
</dbReference>
<dbReference type="Proteomes" id="UP001295423">
    <property type="component" value="Unassembled WGS sequence"/>
</dbReference>
<proteinExistence type="inferred from homology"/>
<dbReference type="PANTHER" id="PTHR11010">
    <property type="entry name" value="PROTEASE S28 PRO-X CARBOXYPEPTIDASE-RELATED"/>
    <property type="match status" value="1"/>
</dbReference>
<keyword evidence="5" id="KW-0325">Glycoprotein</keyword>
<evidence type="ECO:0000256" key="2">
    <source>
        <dbReference type="ARBA" id="ARBA00022670"/>
    </source>
</evidence>
<dbReference type="GO" id="GO:0008239">
    <property type="term" value="F:dipeptidyl-peptidase activity"/>
    <property type="evidence" value="ECO:0007669"/>
    <property type="project" value="TreeGrafter"/>
</dbReference>
<dbReference type="Gene3D" id="3.40.50.1820">
    <property type="entry name" value="alpha/beta hydrolase"/>
    <property type="match status" value="1"/>
</dbReference>
<keyword evidence="4" id="KW-0378">Hydrolase</keyword>
<dbReference type="InterPro" id="IPR029058">
    <property type="entry name" value="AB_hydrolase_fold"/>
</dbReference>
<comment type="caution">
    <text evidence="7">The sequence shown here is derived from an EMBL/GenBank/DDBJ whole genome shotgun (WGS) entry which is preliminary data.</text>
</comment>
<dbReference type="GO" id="GO:0070008">
    <property type="term" value="F:serine-type exopeptidase activity"/>
    <property type="evidence" value="ECO:0007669"/>
    <property type="project" value="InterPro"/>
</dbReference>
<keyword evidence="3 6" id="KW-0732">Signal</keyword>
<keyword evidence="8" id="KW-1185">Reference proteome</keyword>
<evidence type="ECO:0000313" key="7">
    <source>
        <dbReference type="EMBL" id="CAJ1965883.1"/>
    </source>
</evidence>
<evidence type="ECO:0000256" key="5">
    <source>
        <dbReference type="ARBA" id="ARBA00023180"/>
    </source>
</evidence>
<evidence type="ECO:0000256" key="3">
    <source>
        <dbReference type="ARBA" id="ARBA00022729"/>
    </source>
</evidence>
<name>A0AAD2GAI9_9STRA</name>
<organism evidence="7 8">
    <name type="scientific">Cylindrotheca closterium</name>
    <dbReference type="NCBI Taxonomy" id="2856"/>
    <lineage>
        <taxon>Eukaryota</taxon>
        <taxon>Sar</taxon>
        <taxon>Stramenopiles</taxon>
        <taxon>Ochrophyta</taxon>
        <taxon>Bacillariophyta</taxon>
        <taxon>Bacillariophyceae</taxon>
        <taxon>Bacillariophycidae</taxon>
        <taxon>Bacillariales</taxon>
        <taxon>Bacillariaceae</taxon>
        <taxon>Cylindrotheca</taxon>
    </lineage>
</organism>
<evidence type="ECO:0000256" key="6">
    <source>
        <dbReference type="SAM" id="SignalP"/>
    </source>
</evidence>
<dbReference type="AlphaFoldDB" id="A0AAD2GAI9"/>
<protein>
    <recommendedName>
        <fullName evidence="9">Thymus-specific serine protease</fullName>
    </recommendedName>
</protein>
<keyword evidence="2" id="KW-0645">Protease</keyword>
<dbReference type="PANTHER" id="PTHR11010:SF117">
    <property type="entry name" value="SERINE PROTEASE 16"/>
    <property type="match status" value="1"/>
</dbReference>
<dbReference type="GO" id="GO:0006508">
    <property type="term" value="P:proteolysis"/>
    <property type="evidence" value="ECO:0007669"/>
    <property type="project" value="UniProtKB-KW"/>
</dbReference>
<dbReference type="InterPro" id="IPR042269">
    <property type="entry name" value="Ser_carbopepase_S28_SKS"/>
</dbReference>
<dbReference type="Gene3D" id="1.20.120.980">
    <property type="entry name" value="Serine carboxypeptidase S28, SKS domain"/>
    <property type="match status" value="1"/>
</dbReference>